<reference evidence="3 4" key="1">
    <citation type="submission" date="2024-01" db="EMBL/GenBank/DDBJ databases">
        <authorList>
            <person name="Allen C."/>
            <person name="Tagirdzhanova G."/>
        </authorList>
    </citation>
    <scope>NUCLEOTIDE SEQUENCE [LARGE SCALE GENOMIC DNA]</scope>
</reference>
<feature type="signal peptide" evidence="2">
    <location>
        <begin position="1"/>
        <end position="23"/>
    </location>
</feature>
<feature type="region of interest" description="Disordered" evidence="1">
    <location>
        <begin position="583"/>
        <end position="626"/>
    </location>
</feature>
<evidence type="ECO:0000313" key="3">
    <source>
        <dbReference type="EMBL" id="CAK7224917.1"/>
    </source>
</evidence>
<feature type="compositionally biased region" description="Low complexity" evidence="1">
    <location>
        <begin position="583"/>
        <end position="609"/>
    </location>
</feature>
<dbReference type="EMBL" id="CAWUHD010000057">
    <property type="protein sequence ID" value="CAK7224917.1"/>
    <property type="molecule type" value="Genomic_DNA"/>
</dbReference>
<feature type="chain" id="PRO_5045666008" description="GH16 domain-containing protein" evidence="2">
    <location>
        <begin position="24"/>
        <end position="739"/>
    </location>
</feature>
<evidence type="ECO:0000256" key="1">
    <source>
        <dbReference type="SAM" id="MobiDB-lite"/>
    </source>
</evidence>
<keyword evidence="2" id="KW-0732">Signal</keyword>
<dbReference type="Proteomes" id="UP001642482">
    <property type="component" value="Unassembled WGS sequence"/>
</dbReference>
<dbReference type="InterPro" id="IPR050546">
    <property type="entry name" value="Glycosyl_Hydrlase_16"/>
</dbReference>
<organism evidence="3 4">
    <name type="scientific">Sporothrix eucalyptigena</name>
    <dbReference type="NCBI Taxonomy" id="1812306"/>
    <lineage>
        <taxon>Eukaryota</taxon>
        <taxon>Fungi</taxon>
        <taxon>Dikarya</taxon>
        <taxon>Ascomycota</taxon>
        <taxon>Pezizomycotina</taxon>
        <taxon>Sordariomycetes</taxon>
        <taxon>Sordariomycetidae</taxon>
        <taxon>Ophiostomatales</taxon>
        <taxon>Ophiostomataceae</taxon>
        <taxon>Sporothrix</taxon>
    </lineage>
</organism>
<accession>A0ABP0BYW3</accession>
<protein>
    <recommendedName>
        <fullName evidence="5">GH16 domain-containing protein</fullName>
    </recommendedName>
</protein>
<evidence type="ECO:0000256" key="2">
    <source>
        <dbReference type="SAM" id="SignalP"/>
    </source>
</evidence>
<evidence type="ECO:0008006" key="5">
    <source>
        <dbReference type="Google" id="ProtNLM"/>
    </source>
</evidence>
<dbReference type="InterPro" id="IPR013320">
    <property type="entry name" value="ConA-like_dom_sf"/>
</dbReference>
<gene>
    <name evidence="3" type="ORF">SEUCBS140593_005726</name>
</gene>
<dbReference type="Pfam" id="PF26113">
    <property type="entry name" value="GH16_XgeA"/>
    <property type="match status" value="1"/>
</dbReference>
<feature type="compositionally biased region" description="Polar residues" evidence="1">
    <location>
        <begin position="610"/>
        <end position="624"/>
    </location>
</feature>
<evidence type="ECO:0000313" key="4">
    <source>
        <dbReference type="Proteomes" id="UP001642482"/>
    </source>
</evidence>
<dbReference type="CDD" id="cd02181">
    <property type="entry name" value="GH16_fungal_Lam16A_glucanase"/>
    <property type="match status" value="1"/>
</dbReference>
<comment type="caution">
    <text evidence="3">The sequence shown here is derived from an EMBL/GenBank/DDBJ whole genome shotgun (WGS) entry which is preliminary data.</text>
</comment>
<name>A0ABP0BYW3_9PEZI</name>
<sequence>MLPSFRATGTALLLAYSAPFTVAARPSHRVSFVPSSSAYQYFLTQNYLPHNLTNGFVFKTAADYPGTGDPTHGFVDYVDFATATANGLAQLVKGDAAQGAPFSAQNRRHEQLYLGVDHTTVLNLTSSANTTGPFGVSVSGAGGRRSLRLESRATFSRGLLVADLAHMPGNQCGVWPALWAYNFHEDPAGEIDILEGINHQATNMVSLHTGNDCVFTGSSEEKGLYHRDECAVVYGNVSTYGGCGVTAPTTDTYGTGFNAAGGGVYATLLEEQRLRVWHWARADVPLDLQQGRPDPSTWDRPLGDFNQANGGCDVSKNFHSLTVILNTDFCGVNESDGMWSNDPACAAYPSCEAFVASQPEAFSETYWLVNSIRVYEPAEVVVPVSPSDGTTTVVAPTTTAPPTGHSVPVNSTLPAPMYTNSTTAVPVTKAPPSPTTPVTTTVLTSATLPVPIYTNTTTSASTSTKAQAVPTTSTLSTNTTIPVYTNSTKSAPTTSTVPTAPTAPLVSTNFTLPVPIYTNSTTSASTTSKKSAVLTTSTASTIPLTQTMPVNTTIPVYTNSTTSQESTTVSSTIAETTRSTKTTIPIPVPTTNSTTAKTTKSSTRSSTETPVNPTSPRPTSQSTCPVPDIKLDIVDTAPDHKLAFWTHKFWKAYYDQSDHLNLEQFKFSLQRSIQGANTATSVLNTPTPLHLNNNIVIDALAFAVIIHQQDVGTNVTFDNSTILASVLAVAVNVSNKDND</sequence>
<keyword evidence="4" id="KW-1185">Reference proteome</keyword>
<dbReference type="SUPFAM" id="SSF49899">
    <property type="entry name" value="Concanavalin A-like lectins/glucanases"/>
    <property type="match status" value="1"/>
</dbReference>
<dbReference type="PANTHER" id="PTHR10963">
    <property type="entry name" value="GLYCOSYL HYDROLASE-RELATED"/>
    <property type="match status" value="1"/>
</dbReference>
<dbReference type="PANTHER" id="PTHR10963:SF24">
    <property type="entry name" value="GLYCOSIDASE C21B10.07-RELATED"/>
    <property type="match status" value="1"/>
</dbReference>
<proteinExistence type="predicted"/>
<dbReference type="Gene3D" id="2.60.120.200">
    <property type="match status" value="1"/>
</dbReference>